<evidence type="ECO:0000313" key="2">
    <source>
        <dbReference type="Proteomes" id="UP000013827"/>
    </source>
</evidence>
<dbReference type="EnsemblProtists" id="EOD16486">
    <property type="protein sequence ID" value="EOD16486"/>
    <property type="gene ID" value="EMIHUDRAFT_245072"/>
</dbReference>
<protein>
    <submittedName>
        <fullName evidence="1">Uncharacterized protein</fullName>
    </submittedName>
</protein>
<dbReference type="RefSeq" id="XP_005768915.1">
    <property type="nucleotide sequence ID" value="XM_005768858.1"/>
</dbReference>
<dbReference type="Proteomes" id="UP000013827">
    <property type="component" value="Unassembled WGS sequence"/>
</dbReference>
<evidence type="ECO:0000313" key="1">
    <source>
        <dbReference type="EnsemblProtists" id="EOD16486"/>
    </source>
</evidence>
<reference evidence="2" key="1">
    <citation type="journal article" date="2013" name="Nature">
        <title>Pan genome of the phytoplankton Emiliania underpins its global distribution.</title>
        <authorList>
            <person name="Read B.A."/>
            <person name="Kegel J."/>
            <person name="Klute M.J."/>
            <person name="Kuo A."/>
            <person name="Lefebvre S.C."/>
            <person name="Maumus F."/>
            <person name="Mayer C."/>
            <person name="Miller J."/>
            <person name="Monier A."/>
            <person name="Salamov A."/>
            <person name="Young J."/>
            <person name="Aguilar M."/>
            <person name="Claverie J.M."/>
            <person name="Frickenhaus S."/>
            <person name="Gonzalez K."/>
            <person name="Herman E.K."/>
            <person name="Lin Y.C."/>
            <person name="Napier J."/>
            <person name="Ogata H."/>
            <person name="Sarno A.F."/>
            <person name="Shmutz J."/>
            <person name="Schroeder D."/>
            <person name="de Vargas C."/>
            <person name="Verret F."/>
            <person name="von Dassow P."/>
            <person name="Valentin K."/>
            <person name="Van de Peer Y."/>
            <person name="Wheeler G."/>
            <person name="Dacks J.B."/>
            <person name="Delwiche C.F."/>
            <person name="Dyhrman S.T."/>
            <person name="Glockner G."/>
            <person name="John U."/>
            <person name="Richards T."/>
            <person name="Worden A.Z."/>
            <person name="Zhang X."/>
            <person name="Grigoriev I.V."/>
            <person name="Allen A.E."/>
            <person name="Bidle K."/>
            <person name="Borodovsky M."/>
            <person name="Bowler C."/>
            <person name="Brownlee C."/>
            <person name="Cock J.M."/>
            <person name="Elias M."/>
            <person name="Gladyshev V.N."/>
            <person name="Groth M."/>
            <person name="Guda C."/>
            <person name="Hadaegh A."/>
            <person name="Iglesias-Rodriguez M.D."/>
            <person name="Jenkins J."/>
            <person name="Jones B.M."/>
            <person name="Lawson T."/>
            <person name="Leese F."/>
            <person name="Lindquist E."/>
            <person name="Lobanov A."/>
            <person name="Lomsadze A."/>
            <person name="Malik S.B."/>
            <person name="Marsh M.E."/>
            <person name="Mackinder L."/>
            <person name="Mock T."/>
            <person name="Mueller-Roeber B."/>
            <person name="Pagarete A."/>
            <person name="Parker M."/>
            <person name="Probert I."/>
            <person name="Quesneville H."/>
            <person name="Raines C."/>
            <person name="Rensing S.A."/>
            <person name="Riano-Pachon D.M."/>
            <person name="Richier S."/>
            <person name="Rokitta S."/>
            <person name="Shiraiwa Y."/>
            <person name="Soanes D.M."/>
            <person name="van der Giezen M."/>
            <person name="Wahlund T.M."/>
            <person name="Williams B."/>
            <person name="Wilson W."/>
            <person name="Wolfe G."/>
            <person name="Wurch L.L."/>
        </authorList>
    </citation>
    <scope>NUCLEOTIDE SEQUENCE</scope>
</reference>
<proteinExistence type="predicted"/>
<dbReference type="eggNOG" id="ENOG502QSD4">
    <property type="taxonomic scope" value="Eukaryota"/>
</dbReference>
<sequence length="361" mass="39781">MPGLLGLASSLRLQVAAHNAPAALRPLLAPLLAAHLRRISPTADADSLEAAVRPVLLPSEQWGDLERWRGNARLLAWLRSAYIASRDETRATLPAADRSLQAYPGTLPHAHQIREIFGTRLVAGRNALNIWMERRGVYELLTTELVGALGGYLRGRLARLGRRLGRRPRLLEAGAADGHLVAHLRASLAGERGEAAVADVFACDDFSTAAPGGVRAARSRGVEQLGYWEALAEHKPDMVVCAWMPMGVDWWLSPPTEEPCTPWAPRRRLVSRSHAFRHTPTVREYLLLGEADDGSVGHLWRTWGNPAFRPPTAPPSLPPPYLADGWERADLPEIGRWMLNRFDSDLDPHGSRAVSFVRLNS</sequence>
<dbReference type="KEGG" id="ehx:EMIHUDRAFT_245072"/>
<dbReference type="HOGENOM" id="CLU_768222_0_0_1"/>
<reference evidence="1" key="2">
    <citation type="submission" date="2024-10" db="UniProtKB">
        <authorList>
            <consortium name="EnsemblProtists"/>
        </authorList>
    </citation>
    <scope>IDENTIFICATION</scope>
</reference>
<dbReference type="GeneID" id="17262634"/>
<dbReference type="PaxDb" id="2903-EOD16486"/>
<dbReference type="AlphaFoldDB" id="A0A0D3IZ01"/>
<name>A0A0D3IZ01_EMIH1</name>
<keyword evidence="2" id="KW-1185">Reference proteome</keyword>
<organism evidence="1 2">
    <name type="scientific">Emiliania huxleyi (strain CCMP1516)</name>
    <dbReference type="NCBI Taxonomy" id="280463"/>
    <lineage>
        <taxon>Eukaryota</taxon>
        <taxon>Haptista</taxon>
        <taxon>Haptophyta</taxon>
        <taxon>Prymnesiophyceae</taxon>
        <taxon>Isochrysidales</taxon>
        <taxon>Noelaerhabdaceae</taxon>
        <taxon>Emiliania</taxon>
    </lineage>
</organism>
<accession>A0A0D3IZ01</accession>